<gene>
    <name evidence="1" type="ORF">BatF92_20500</name>
</gene>
<reference evidence="1 2" key="1">
    <citation type="submission" date="2020-02" db="EMBL/GenBank/DDBJ databases">
        <title>Whole-genome sequencing and comparative analysis of the genomes of Bacteroides thetaiotaomicron and Escherichia coli isolated from a healthy resident in Vietnam.</title>
        <authorList>
            <person name="Mohsin M."/>
            <person name="Tanaka K."/>
            <person name="Kawahara R."/>
            <person name="Kondo S."/>
            <person name="Noguchi H."/>
            <person name="Motooka D."/>
            <person name="Nakamura S."/>
            <person name="Khong D.T."/>
            <person name="Nguyen T.N."/>
            <person name="Tran H.T."/>
            <person name="Yamamoto Y."/>
        </authorList>
    </citation>
    <scope>NUCLEOTIDE SEQUENCE [LARGE SCALE GENOMIC DNA]</scope>
    <source>
        <strain evidence="1 2">F9-2</strain>
    </source>
</reference>
<evidence type="ECO:0000313" key="1">
    <source>
        <dbReference type="EMBL" id="BCA50108.1"/>
    </source>
</evidence>
<sequence length="108" mass="10742">MACDAVAAHFVGEADVFYIAEYLTVLLSHGVDSDFVTGHEGGGVAVVRGAGGGRGAYVRLGQAREIGHCGADGKGDGSVRFSGIGTGQLAFVGASCHGEQEGTKAEGG</sequence>
<dbReference type="Proteomes" id="UP000500882">
    <property type="component" value="Chromosome"/>
</dbReference>
<accession>A0A679HMM0</accession>
<organism evidence="1 2">
    <name type="scientific">Bacteroides thetaiotaomicron</name>
    <dbReference type="NCBI Taxonomy" id="818"/>
    <lineage>
        <taxon>Bacteria</taxon>
        <taxon>Pseudomonadati</taxon>
        <taxon>Bacteroidota</taxon>
        <taxon>Bacteroidia</taxon>
        <taxon>Bacteroidales</taxon>
        <taxon>Bacteroidaceae</taxon>
        <taxon>Bacteroides</taxon>
    </lineage>
</organism>
<protein>
    <submittedName>
        <fullName evidence="1">Uncharacterized protein</fullName>
    </submittedName>
</protein>
<name>A0A679HMM0_BACT4</name>
<evidence type="ECO:0000313" key="2">
    <source>
        <dbReference type="Proteomes" id="UP000500882"/>
    </source>
</evidence>
<dbReference type="AlphaFoldDB" id="A0A679HMM0"/>
<proteinExistence type="predicted"/>
<dbReference type="EMBL" id="AP022660">
    <property type="protein sequence ID" value="BCA50108.1"/>
    <property type="molecule type" value="Genomic_DNA"/>
</dbReference>